<evidence type="ECO:0000313" key="3">
    <source>
        <dbReference type="EMBL" id="KAL3881538.1"/>
    </source>
</evidence>
<gene>
    <name evidence="3" type="ORF">ACJMK2_027970</name>
</gene>
<evidence type="ECO:0000256" key="2">
    <source>
        <dbReference type="SAM" id="Phobius"/>
    </source>
</evidence>
<comment type="caution">
    <text evidence="3">The sequence shown here is derived from an EMBL/GenBank/DDBJ whole genome shotgun (WGS) entry which is preliminary data.</text>
</comment>
<evidence type="ECO:0000313" key="4">
    <source>
        <dbReference type="Proteomes" id="UP001634394"/>
    </source>
</evidence>
<proteinExistence type="predicted"/>
<sequence length="222" mass="24959">MSSIATLLNNTTDPTVPYQHVNEKNAELTPQEIAGIVFGSLFVFYLTMMFIVCMGEYCQYKNGKKRRPLIKKPRPSGQPSHTENSRSSTRPTSDEASSSQGFSSSDHFQSSHNQSTAQNSKESRKLEEVRVIITQENESCSSKHDFSKLDEQCLISKDSIHPVNRDFPHSRDSRYLKTASQLEMAMVPLISRPCSDNLEGQSDIMCESELTEELLSKIEATV</sequence>
<protein>
    <submittedName>
        <fullName evidence="3">Uncharacterized protein</fullName>
    </submittedName>
</protein>
<organism evidence="3 4">
    <name type="scientific">Sinanodonta woodiana</name>
    <name type="common">Chinese pond mussel</name>
    <name type="synonym">Anodonta woodiana</name>
    <dbReference type="NCBI Taxonomy" id="1069815"/>
    <lineage>
        <taxon>Eukaryota</taxon>
        <taxon>Metazoa</taxon>
        <taxon>Spiralia</taxon>
        <taxon>Lophotrochozoa</taxon>
        <taxon>Mollusca</taxon>
        <taxon>Bivalvia</taxon>
        <taxon>Autobranchia</taxon>
        <taxon>Heteroconchia</taxon>
        <taxon>Palaeoheterodonta</taxon>
        <taxon>Unionida</taxon>
        <taxon>Unionoidea</taxon>
        <taxon>Unionidae</taxon>
        <taxon>Unioninae</taxon>
        <taxon>Sinanodonta</taxon>
    </lineage>
</organism>
<keyword evidence="2" id="KW-0812">Transmembrane</keyword>
<feature type="transmembrane region" description="Helical" evidence="2">
    <location>
        <begin position="33"/>
        <end position="57"/>
    </location>
</feature>
<feature type="compositionally biased region" description="Polar residues" evidence="1">
    <location>
        <begin position="77"/>
        <end position="91"/>
    </location>
</feature>
<feature type="region of interest" description="Disordered" evidence="1">
    <location>
        <begin position="67"/>
        <end position="125"/>
    </location>
</feature>
<keyword evidence="2" id="KW-0472">Membrane</keyword>
<name>A0ABD3X7R4_SINWO</name>
<reference evidence="3 4" key="1">
    <citation type="submission" date="2024-11" db="EMBL/GenBank/DDBJ databases">
        <title>Chromosome-level genome assembly of the freshwater bivalve Anodonta woodiana.</title>
        <authorList>
            <person name="Chen X."/>
        </authorList>
    </citation>
    <scope>NUCLEOTIDE SEQUENCE [LARGE SCALE GENOMIC DNA]</scope>
    <source>
        <strain evidence="3">MN2024</strain>
        <tissue evidence="3">Gills</tissue>
    </source>
</reference>
<keyword evidence="2" id="KW-1133">Transmembrane helix</keyword>
<dbReference type="EMBL" id="JBJQND010000003">
    <property type="protein sequence ID" value="KAL3881538.1"/>
    <property type="molecule type" value="Genomic_DNA"/>
</dbReference>
<keyword evidence="4" id="KW-1185">Reference proteome</keyword>
<feature type="compositionally biased region" description="Low complexity" evidence="1">
    <location>
        <begin position="94"/>
        <end position="115"/>
    </location>
</feature>
<dbReference type="AlphaFoldDB" id="A0ABD3X7R4"/>
<evidence type="ECO:0000256" key="1">
    <source>
        <dbReference type="SAM" id="MobiDB-lite"/>
    </source>
</evidence>
<dbReference type="Proteomes" id="UP001634394">
    <property type="component" value="Unassembled WGS sequence"/>
</dbReference>
<accession>A0ABD3X7R4</accession>